<name>A0ABP0EC68_9ASCO</name>
<feature type="coiled-coil region" evidence="5">
    <location>
        <begin position="97"/>
        <end position="134"/>
    </location>
</feature>
<dbReference type="Proteomes" id="UP001497600">
    <property type="component" value="Chromosome E"/>
</dbReference>
<dbReference type="InterPro" id="IPR051945">
    <property type="entry name" value="RRM_MRD1_RNA_proc_ribogen"/>
</dbReference>
<dbReference type="CDD" id="cd00590">
    <property type="entry name" value="RRM_SF"/>
    <property type="match status" value="1"/>
</dbReference>
<dbReference type="EMBL" id="OZ004257">
    <property type="protein sequence ID" value="CAK7906987.1"/>
    <property type="molecule type" value="Genomic_DNA"/>
</dbReference>
<proteinExistence type="predicted"/>
<gene>
    <name evidence="8" type="ORF">CAAN4_E03378</name>
</gene>
<evidence type="ECO:0000259" key="7">
    <source>
        <dbReference type="PROSITE" id="PS50102"/>
    </source>
</evidence>
<dbReference type="InterPro" id="IPR000504">
    <property type="entry name" value="RRM_dom"/>
</dbReference>
<feature type="compositionally biased region" description="Low complexity" evidence="6">
    <location>
        <begin position="136"/>
        <end position="152"/>
    </location>
</feature>
<feature type="domain" description="RRM" evidence="7">
    <location>
        <begin position="174"/>
        <end position="264"/>
    </location>
</feature>
<dbReference type="InterPro" id="IPR035979">
    <property type="entry name" value="RBD_domain_sf"/>
</dbReference>
<dbReference type="SMART" id="SM00360">
    <property type="entry name" value="RRM"/>
    <property type="match status" value="2"/>
</dbReference>
<dbReference type="Pfam" id="PF00076">
    <property type="entry name" value="RRM_1"/>
    <property type="match status" value="2"/>
</dbReference>
<dbReference type="PANTHER" id="PTHR48039">
    <property type="entry name" value="RNA-BINDING MOTIF PROTEIN 14B"/>
    <property type="match status" value="1"/>
</dbReference>
<keyword evidence="2 4" id="KW-0694">RNA-binding</keyword>
<evidence type="ECO:0000256" key="4">
    <source>
        <dbReference type="PROSITE-ProRule" id="PRU00176"/>
    </source>
</evidence>
<sequence length="295" mass="32615">MSIELKPFIEDRVYIGNVDYKATEEELRELFSGLTVTEVDIPSKSIHSGKKVLNKSLGFAFVQFETKEDADTVIENYNGKEFKGRKVYVKKAVPPPTEEEKAKKAEIYRAKRQAQQEAQKAAAAIAAAEEEEKKSAAAAATATSTASPPSGKKTPKKSTPRPKLPLEEGTKSTDTIFITNLAFDVNVKTLTAIFKDYKPIWIHIPIRKVPYKLLNKRKAEGKPLKNKGIAFVKLADESLQKKAIEEFNGKEIGDRVVVVDVAIDARISTPEGEGNKSEVEVPEPEKKVEEAIESA</sequence>
<evidence type="ECO:0000313" key="8">
    <source>
        <dbReference type="EMBL" id="CAK7906987.1"/>
    </source>
</evidence>
<feature type="region of interest" description="Disordered" evidence="6">
    <location>
        <begin position="269"/>
        <end position="295"/>
    </location>
</feature>
<evidence type="ECO:0000313" key="9">
    <source>
        <dbReference type="Proteomes" id="UP001497600"/>
    </source>
</evidence>
<keyword evidence="5" id="KW-0175">Coiled coil</keyword>
<dbReference type="Gene3D" id="3.30.70.330">
    <property type="match status" value="2"/>
</dbReference>
<dbReference type="PROSITE" id="PS50102">
    <property type="entry name" value="RRM"/>
    <property type="match status" value="2"/>
</dbReference>
<keyword evidence="3" id="KW-0539">Nucleus</keyword>
<feature type="compositionally biased region" description="Basic and acidic residues" evidence="6">
    <location>
        <begin position="273"/>
        <end position="295"/>
    </location>
</feature>
<evidence type="ECO:0000256" key="2">
    <source>
        <dbReference type="ARBA" id="ARBA00022884"/>
    </source>
</evidence>
<evidence type="ECO:0000256" key="3">
    <source>
        <dbReference type="ARBA" id="ARBA00023242"/>
    </source>
</evidence>
<keyword evidence="9" id="KW-1185">Reference proteome</keyword>
<feature type="domain" description="RRM" evidence="7">
    <location>
        <begin position="11"/>
        <end position="94"/>
    </location>
</feature>
<organism evidence="8 9">
    <name type="scientific">[Candida] anglica</name>
    <dbReference type="NCBI Taxonomy" id="148631"/>
    <lineage>
        <taxon>Eukaryota</taxon>
        <taxon>Fungi</taxon>
        <taxon>Dikarya</taxon>
        <taxon>Ascomycota</taxon>
        <taxon>Saccharomycotina</taxon>
        <taxon>Pichiomycetes</taxon>
        <taxon>Debaryomycetaceae</taxon>
        <taxon>Kurtzmaniella</taxon>
    </lineage>
</organism>
<reference evidence="8 9" key="1">
    <citation type="submission" date="2024-01" db="EMBL/GenBank/DDBJ databases">
        <authorList>
            <consortium name="Genoscope - CEA"/>
            <person name="William W."/>
        </authorList>
    </citation>
    <scope>NUCLEOTIDE SEQUENCE [LARGE SCALE GENOMIC DNA]</scope>
    <source>
        <strain evidence="8 9">29B2s-10</strain>
    </source>
</reference>
<evidence type="ECO:0000256" key="1">
    <source>
        <dbReference type="ARBA" id="ARBA00004123"/>
    </source>
</evidence>
<dbReference type="SUPFAM" id="SSF54928">
    <property type="entry name" value="RNA-binding domain, RBD"/>
    <property type="match status" value="1"/>
</dbReference>
<feature type="region of interest" description="Disordered" evidence="6">
    <location>
        <begin position="134"/>
        <end position="168"/>
    </location>
</feature>
<comment type="subcellular location">
    <subcellularLocation>
        <location evidence="1">Nucleus</location>
    </subcellularLocation>
</comment>
<dbReference type="InterPro" id="IPR012677">
    <property type="entry name" value="Nucleotide-bd_a/b_plait_sf"/>
</dbReference>
<protein>
    <recommendedName>
        <fullName evidence="7">RRM domain-containing protein</fullName>
    </recommendedName>
</protein>
<dbReference type="PANTHER" id="PTHR48039:SF1">
    <property type="entry name" value="RNA BINDING MOTIF PROTEIN 14 ISOFORM X1"/>
    <property type="match status" value="1"/>
</dbReference>
<evidence type="ECO:0000256" key="5">
    <source>
        <dbReference type="SAM" id="Coils"/>
    </source>
</evidence>
<accession>A0ABP0EC68</accession>
<evidence type="ECO:0000256" key="6">
    <source>
        <dbReference type="SAM" id="MobiDB-lite"/>
    </source>
</evidence>